<dbReference type="OrthoDB" id="9789573at2"/>
<dbReference type="Gene3D" id="3.30.300.20">
    <property type="match status" value="1"/>
</dbReference>
<dbReference type="RefSeq" id="WP_067774936.1">
    <property type="nucleotide sequence ID" value="NZ_LIGX01000020.1"/>
</dbReference>
<gene>
    <name evidence="1" type="ORF">PYTT_2571</name>
</gene>
<dbReference type="AlphaFoldDB" id="A0A1C7PCC9"/>
<dbReference type="InterPro" id="IPR036102">
    <property type="entry name" value="OsmC/Ohrsf"/>
</dbReference>
<reference evidence="2" key="1">
    <citation type="submission" date="2016-09" db="EMBL/GenBank/DDBJ databases">
        <authorList>
            <person name="Koehorst J."/>
        </authorList>
    </citation>
    <scope>NUCLEOTIDE SEQUENCE [LARGE SCALE GENOMIC DNA]</scope>
</reference>
<dbReference type="InterPro" id="IPR003718">
    <property type="entry name" value="OsmC/Ohr_fam"/>
</dbReference>
<proteinExistence type="predicted"/>
<organism evidence="1 2">
    <name type="scientific">Akkermansia glycaniphila</name>
    <dbReference type="NCBI Taxonomy" id="1679444"/>
    <lineage>
        <taxon>Bacteria</taxon>
        <taxon>Pseudomonadati</taxon>
        <taxon>Verrucomicrobiota</taxon>
        <taxon>Verrucomicrobiia</taxon>
        <taxon>Verrucomicrobiales</taxon>
        <taxon>Akkermansiaceae</taxon>
        <taxon>Akkermansia</taxon>
    </lineage>
</organism>
<dbReference type="InterPro" id="IPR015946">
    <property type="entry name" value="KH_dom-like_a/b"/>
</dbReference>
<dbReference type="PANTHER" id="PTHR39624">
    <property type="entry name" value="PROTEIN INVOLVED IN RIMO-MEDIATED BETA-METHYLTHIOLATION OF RIBOSOMAL PROTEIN S12 YCAO"/>
    <property type="match status" value="1"/>
</dbReference>
<evidence type="ECO:0000313" key="2">
    <source>
        <dbReference type="Proteomes" id="UP000176204"/>
    </source>
</evidence>
<accession>A0A1C7PCC9</accession>
<dbReference type="PANTHER" id="PTHR39624:SF2">
    <property type="entry name" value="OSMC-LIKE PROTEIN"/>
    <property type="match status" value="1"/>
</dbReference>
<dbReference type="Pfam" id="PF02566">
    <property type="entry name" value="OsmC"/>
    <property type="match status" value="1"/>
</dbReference>
<evidence type="ECO:0000313" key="1">
    <source>
        <dbReference type="EMBL" id="SEI01423.1"/>
    </source>
</evidence>
<keyword evidence="2" id="KW-1185">Reference proteome</keyword>
<sequence>MEYTTHTLNEAKSRCVTTHKRSGTQWTTDIPVALGGYGENATPGEMLASVVASCMMSMVSFLAARKNVDTEGMTIDARAEDKDGSIVHLHFLVKMPLPGTHPLRKTLEQASETCPVRKSLSDKVEITTEWIWE</sequence>
<dbReference type="STRING" id="1679444.PYTT_2571"/>
<name>A0A1C7PCC9_9BACT</name>
<dbReference type="EMBL" id="LT629973">
    <property type="protein sequence ID" value="SEI01423.1"/>
    <property type="molecule type" value="Genomic_DNA"/>
</dbReference>
<protein>
    <submittedName>
        <fullName evidence="1">Osmc/ohr family</fullName>
    </submittedName>
</protein>
<dbReference type="KEGG" id="agl:PYTT_2571"/>
<dbReference type="Proteomes" id="UP000176204">
    <property type="component" value="Chromosome I"/>
</dbReference>
<dbReference type="SUPFAM" id="SSF82784">
    <property type="entry name" value="OsmC-like"/>
    <property type="match status" value="1"/>
</dbReference>